<evidence type="ECO:0000313" key="3">
    <source>
        <dbReference type="Proteomes" id="UP000078148"/>
    </source>
</evidence>
<dbReference type="EMBL" id="CP013023">
    <property type="protein sequence ID" value="ANF95961.1"/>
    <property type="molecule type" value="Genomic_DNA"/>
</dbReference>
<sequence>MKIWSVMLSSEALRIDELEDANRIEELINELCIGEKVNDWSGIKLKTYSEGLYSDFANFFHGLPLFSQKALKVFQPLIGDEIEFLSVTHPDHNFFICNILNIDDYIDHSLAIPKRIEILKLIRTYDHYVFKDALLMHSVRRHIFRIPELRRNIFVSDEFVQTYLENDLNGLVFELVYDSESRNANDDKQILAYQNYIAEKIEVGESYTWDQAMKLIKQGAAFASQHWKIQQTSDGDFMIGQLTRGFDYQFFVPTVILKELYELDWYKTTKSDI</sequence>
<dbReference type="KEGG" id="pbv:AR543_08035"/>
<dbReference type="OrthoDB" id="2875619at2"/>
<reference evidence="2 3" key="2">
    <citation type="journal article" date="2016" name="Int. J. Syst. Evol. Microbiol.">
        <title>Paenibacillus bovis sp. nov., isolated from raw yak (Bos grunniens) milk.</title>
        <authorList>
            <person name="Gao C."/>
            <person name="Han J."/>
            <person name="Liu Z."/>
            <person name="Xu X."/>
            <person name="Hang F."/>
            <person name="Wu Z."/>
        </authorList>
    </citation>
    <scope>NUCLEOTIDE SEQUENCE [LARGE SCALE GENOMIC DNA]</scope>
    <source>
        <strain evidence="2 3">BD3526</strain>
    </source>
</reference>
<protein>
    <recommendedName>
        <fullName evidence="1">Immunity MXAN-0049 protein domain-containing protein</fullName>
    </recommendedName>
</protein>
<proteinExistence type="predicted"/>
<evidence type="ECO:0000313" key="2">
    <source>
        <dbReference type="EMBL" id="ANF95961.1"/>
    </source>
</evidence>
<dbReference type="InterPro" id="IPR012433">
    <property type="entry name" value="Imm11"/>
</dbReference>
<dbReference type="Pfam" id="PF07791">
    <property type="entry name" value="Imm11"/>
    <property type="match status" value="1"/>
</dbReference>
<gene>
    <name evidence="2" type="ORF">AR543_08035</name>
</gene>
<dbReference type="AlphaFoldDB" id="A0A172ZE81"/>
<name>A0A172ZE81_9BACL</name>
<evidence type="ECO:0000259" key="1">
    <source>
        <dbReference type="Pfam" id="PF07791"/>
    </source>
</evidence>
<dbReference type="RefSeq" id="WP_060533386.1">
    <property type="nucleotide sequence ID" value="NZ_CP013023.1"/>
</dbReference>
<reference evidence="3" key="1">
    <citation type="submission" date="2015-10" db="EMBL/GenBank/DDBJ databases">
        <title>Genome of Paenibacillus bovis sp. nov.</title>
        <authorList>
            <person name="Wu Z."/>
            <person name="Gao C."/>
            <person name="Liu Z."/>
            <person name="Zheng H."/>
        </authorList>
    </citation>
    <scope>NUCLEOTIDE SEQUENCE [LARGE SCALE GENOMIC DNA]</scope>
    <source>
        <strain evidence="3">BD3526</strain>
    </source>
</reference>
<organism evidence="2 3">
    <name type="scientific">Paenibacillus bovis</name>
    <dbReference type="NCBI Taxonomy" id="1616788"/>
    <lineage>
        <taxon>Bacteria</taxon>
        <taxon>Bacillati</taxon>
        <taxon>Bacillota</taxon>
        <taxon>Bacilli</taxon>
        <taxon>Bacillales</taxon>
        <taxon>Paenibacillaceae</taxon>
        <taxon>Paenibacillus</taxon>
    </lineage>
</organism>
<dbReference type="Proteomes" id="UP000078148">
    <property type="component" value="Chromosome"/>
</dbReference>
<accession>A0A172ZE81</accession>
<feature type="domain" description="Immunity MXAN-0049 protein" evidence="1">
    <location>
        <begin position="52"/>
        <end position="177"/>
    </location>
</feature>
<keyword evidence="3" id="KW-1185">Reference proteome</keyword>